<protein>
    <submittedName>
        <fullName evidence="1">Uncharacterized protein</fullName>
    </submittedName>
</protein>
<evidence type="ECO:0000313" key="2">
    <source>
        <dbReference type="Proteomes" id="UP000053477"/>
    </source>
</evidence>
<dbReference type="InParanoid" id="A0A0H2S0B9"/>
<gene>
    <name evidence="1" type="ORF">SCHPADRAFT_167630</name>
</gene>
<dbReference type="AlphaFoldDB" id="A0A0H2S0B9"/>
<dbReference type="EMBL" id="KQ085905">
    <property type="protein sequence ID" value="KLO17404.1"/>
    <property type="molecule type" value="Genomic_DNA"/>
</dbReference>
<name>A0A0H2S0B9_9AGAM</name>
<sequence>MHALHVTTHLPLFPLFQAYTSSEDSPSLLPHTHPLSYCQFHEVYLRTHDSTKKSFVDFRPVVIITKLIFPLSQI</sequence>
<accession>A0A0H2S0B9</accession>
<reference evidence="1 2" key="1">
    <citation type="submission" date="2015-04" db="EMBL/GenBank/DDBJ databases">
        <title>Complete genome sequence of Schizopora paradoxa KUC8140, a cosmopolitan wood degrader in East Asia.</title>
        <authorList>
            <consortium name="DOE Joint Genome Institute"/>
            <person name="Min B."/>
            <person name="Park H."/>
            <person name="Jang Y."/>
            <person name="Kim J.-J."/>
            <person name="Kim K.H."/>
            <person name="Pangilinan J."/>
            <person name="Lipzen A."/>
            <person name="Riley R."/>
            <person name="Grigoriev I.V."/>
            <person name="Spatafora J.W."/>
            <person name="Choi I.-G."/>
        </authorList>
    </citation>
    <scope>NUCLEOTIDE SEQUENCE [LARGE SCALE GENOMIC DNA]</scope>
    <source>
        <strain evidence="1 2">KUC8140</strain>
    </source>
</reference>
<dbReference type="Proteomes" id="UP000053477">
    <property type="component" value="Unassembled WGS sequence"/>
</dbReference>
<proteinExistence type="predicted"/>
<organism evidence="1 2">
    <name type="scientific">Schizopora paradoxa</name>
    <dbReference type="NCBI Taxonomy" id="27342"/>
    <lineage>
        <taxon>Eukaryota</taxon>
        <taxon>Fungi</taxon>
        <taxon>Dikarya</taxon>
        <taxon>Basidiomycota</taxon>
        <taxon>Agaricomycotina</taxon>
        <taxon>Agaricomycetes</taxon>
        <taxon>Hymenochaetales</taxon>
        <taxon>Schizoporaceae</taxon>
        <taxon>Schizopora</taxon>
    </lineage>
</organism>
<keyword evidence="2" id="KW-1185">Reference proteome</keyword>
<evidence type="ECO:0000313" key="1">
    <source>
        <dbReference type="EMBL" id="KLO17404.1"/>
    </source>
</evidence>